<evidence type="ECO:0000256" key="6">
    <source>
        <dbReference type="ARBA" id="ARBA00022438"/>
    </source>
</evidence>
<dbReference type="InterPro" id="IPR045357">
    <property type="entry name" value="Aminopeptidase_N-like_N"/>
</dbReference>
<evidence type="ECO:0000256" key="3">
    <source>
        <dbReference type="ARBA" id="ARBA00010136"/>
    </source>
</evidence>
<dbReference type="GO" id="GO:0042277">
    <property type="term" value="F:peptide binding"/>
    <property type="evidence" value="ECO:0007669"/>
    <property type="project" value="TreeGrafter"/>
</dbReference>
<evidence type="ECO:0000256" key="11">
    <source>
        <dbReference type="ARBA" id="ARBA00023049"/>
    </source>
</evidence>
<feature type="domain" description="Aminopeptidase N-like N-terminal" evidence="14">
    <location>
        <begin position="39"/>
        <end position="214"/>
    </location>
</feature>
<dbReference type="GO" id="GO:0006508">
    <property type="term" value="P:proteolysis"/>
    <property type="evidence" value="ECO:0007669"/>
    <property type="project" value="UniProtKB-KW"/>
</dbReference>
<dbReference type="InterPro" id="IPR004155">
    <property type="entry name" value="PBS_lyase_HEAT"/>
</dbReference>
<evidence type="ECO:0000256" key="2">
    <source>
        <dbReference type="ARBA" id="ARBA00001947"/>
    </source>
</evidence>
<evidence type="ECO:0000256" key="7">
    <source>
        <dbReference type="ARBA" id="ARBA00022670"/>
    </source>
</evidence>
<comment type="similarity">
    <text evidence="3">Belongs to the peptidase M1 family.</text>
</comment>
<dbReference type="SMART" id="SM00567">
    <property type="entry name" value="EZ_HEAT"/>
    <property type="match status" value="5"/>
</dbReference>
<dbReference type="PANTHER" id="PTHR11533:SF174">
    <property type="entry name" value="PUROMYCIN-SENSITIVE AMINOPEPTIDASE-RELATED"/>
    <property type="match status" value="1"/>
</dbReference>
<name>A0A518BCA9_9BACT</name>
<dbReference type="Pfam" id="PF01433">
    <property type="entry name" value="Peptidase_M1"/>
    <property type="match status" value="1"/>
</dbReference>
<dbReference type="CDD" id="cd09603">
    <property type="entry name" value="M1_APN_like"/>
    <property type="match status" value="1"/>
</dbReference>
<dbReference type="SUPFAM" id="SSF48371">
    <property type="entry name" value="ARM repeat"/>
    <property type="match status" value="1"/>
</dbReference>
<organism evidence="15 16">
    <name type="scientific">Kolteria novifilia</name>
    <dbReference type="NCBI Taxonomy" id="2527975"/>
    <lineage>
        <taxon>Bacteria</taxon>
        <taxon>Pseudomonadati</taxon>
        <taxon>Planctomycetota</taxon>
        <taxon>Planctomycetia</taxon>
        <taxon>Kolteriales</taxon>
        <taxon>Kolteriaceae</taxon>
        <taxon>Kolteria</taxon>
    </lineage>
</organism>
<reference evidence="15 16" key="1">
    <citation type="submission" date="2019-02" db="EMBL/GenBank/DDBJ databases">
        <title>Deep-cultivation of Planctomycetes and their phenomic and genomic characterization uncovers novel biology.</title>
        <authorList>
            <person name="Wiegand S."/>
            <person name="Jogler M."/>
            <person name="Boedeker C."/>
            <person name="Pinto D."/>
            <person name="Vollmers J."/>
            <person name="Rivas-Marin E."/>
            <person name="Kohn T."/>
            <person name="Peeters S.H."/>
            <person name="Heuer A."/>
            <person name="Rast P."/>
            <person name="Oberbeckmann S."/>
            <person name="Bunk B."/>
            <person name="Jeske O."/>
            <person name="Meyerdierks A."/>
            <person name="Storesund J.E."/>
            <person name="Kallscheuer N."/>
            <person name="Luecker S."/>
            <person name="Lage O.M."/>
            <person name="Pohl T."/>
            <person name="Merkel B.J."/>
            <person name="Hornburger P."/>
            <person name="Mueller R.-W."/>
            <person name="Bruemmer F."/>
            <person name="Labrenz M."/>
            <person name="Spormann A.M."/>
            <person name="Op den Camp H."/>
            <person name="Overmann J."/>
            <person name="Amann R."/>
            <person name="Jetten M.S.M."/>
            <person name="Mascher T."/>
            <person name="Medema M.H."/>
            <person name="Devos D.P."/>
            <person name="Kaster A.-K."/>
            <person name="Ovreas L."/>
            <person name="Rohde M."/>
            <person name="Galperin M.Y."/>
            <person name="Jogler C."/>
        </authorList>
    </citation>
    <scope>NUCLEOTIDE SEQUENCE [LARGE SCALE GENOMIC DNA]</scope>
    <source>
        <strain evidence="15 16">Pan216</strain>
    </source>
</reference>
<dbReference type="GO" id="GO:0016020">
    <property type="term" value="C:membrane"/>
    <property type="evidence" value="ECO:0007669"/>
    <property type="project" value="TreeGrafter"/>
</dbReference>
<sequence>MPLARQGSLWVILVVVGTIVGEEKTPYRTAADRPIDVKHIRLDLEVFLEDRKIAGDATITFAPLRSVRSVRFDAVDHVVESVRDAKTKKDLSFENTGKQIVVDFGEPLPVGEEFSLIIDYAVREPKAGLYFFGPSEKEPDEPLMVWSQGEPISNRHWFPSLDHPNERQTTEILATVPEGIEVLSNGRLVSRDKLGDKRRVRYHWKQSKPHVAYLVTLVAGRFNVGRTQWRGIPVTFYVPPDRQADIERTFGRTTKMLDFFSERFGIDYPWEKYAQVVVHDFIAGGMENTSATTLYDRVMHDERAMLDSSPDWLIAHELGHQWWGDLVTCKDWSHLWLNEGFATLCELLWSEEAEGQDEYLYSLLRKSRAARGGGGVKTRPIVDRHYRNPRSMFDARAYPKGAWVLHMLRHLLGDDAFFEAVASYGNEYRYRTAETADFRRSLERSTGRSLERFFYDWTQRPGHPELEVESKYLPEDRLVQVDVKQTQEGEPFQFPLTFELRTDSSDASRRLTHQITEKEVRFFLPAAKAPTMILVDPDVALLADLKEIKSNDLWKKQALEGPSVVDRIRAVEHFAESKSPADVELLTEVLKNDSFQGVRSEAAAALAKVGGETASEALIAALEDDHPKVRRSAAKALGDFVGNDEVVAALSKAMKKGDKSYFVEAELLEAFVNCQRFPEIRPLTDALGKTSHGEVIRRAALRGLGKSRDPIALDVLLEWSSQGKPNRCRVEALRALANYLRHADIEEKEKKLALDAIAGALNEGGPRVRGAAIETLRDLGRESRPALPVLASLAKQDPDTRVRELAEKSLAKIKAETPVPVELGELQEELEKLRKGNKLLTERLEKLESKSLDPLTETK</sequence>
<evidence type="ECO:0000256" key="8">
    <source>
        <dbReference type="ARBA" id="ARBA00022723"/>
    </source>
</evidence>
<evidence type="ECO:0000256" key="12">
    <source>
        <dbReference type="SAM" id="Coils"/>
    </source>
</evidence>
<dbReference type="EMBL" id="CP036279">
    <property type="protein sequence ID" value="QDU64622.1"/>
    <property type="molecule type" value="Genomic_DNA"/>
</dbReference>
<evidence type="ECO:0000259" key="14">
    <source>
        <dbReference type="Pfam" id="PF17900"/>
    </source>
</evidence>
<dbReference type="RefSeq" id="WP_145262952.1">
    <property type="nucleotide sequence ID" value="NZ_CP036279.1"/>
</dbReference>
<keyword evidence="9 15" id="KW-0378">Hydrolase</keyword>
<dbReference type="GO" id="GO:0005615">
    <property type="term" value="C:extracellular space"/>
    <property type="evidence" value="ECO:0007669"/>
    <property type="project" value="TreeGrafter"/>
</dbReference>
<dbReference type="InterPro" id="IPR014782">
    <property type="entry name" value="Peptidase_M1_dom"/>
</dbReference>
<keyword evidence="12" id="KW-0175">Coiled coil</keyword>
<comment type="catalytic activity">
    <reaction evidence="1">
        <text>Release of an N-terminal amino acid, Xaa-|-Yaa- from a peptide, amide or arylamide. Xaa is preferably Ala, but may be most amino acids including Pro (slow action). When a terminal hydrophobic residue is followed by a prolyl residue, the two may be released as an intact Xaa-Pro dipeptide.</text>
        <dbReference type="EC" id="3.4.11.2"/>
    </reaction>
</comment>
<feature type="domain" description="Peptidase M1 membrane alanine aminopeptidase" evidence="13">
    <location>
        <begin position="250"/>
        <end position="457"/>
    </location>
</feature>
<dbReference type="GO" id="GO:0070006">
    <property type="term" value="F:metalloaminopeptidase activity"/>
    <property type="evidence" value="ECO:0007669"/>
    <property type="project" value="TreeGrafter"/>
</dbReference>
<keyword evidence="6 15" id="KW-0031">Aminopeptidase</keyword>
<dbReference type="OrthoDB" id="9814383at2"/>
<dbReference type="InterPro" id="IPR011989">
    <property type="entry name" value="ARM-like"/>
</dbReference>
<evidence type="ECO:0000259" key="13">
    <source>
        <dbReference type="Pfam" id="PF01433"/>
    </source>
</evidence>
<dbReference type="GO" id="GO:0005737">
    <property type="term" value="C:cytoplasm"/>
    <property type="evidence" value="ECO:0007669"/>
    <property type="project" value="TreeGrafter"/>
</dbReference>
<evidence type="ECO:0000256" key="10">
    <source>
        <dbReference type="ARBA" id="ARBA00022833"/>
    </source>
</evidence>
<proteinExistence type="inferred from homology"/>
<dbReference type="EC" id="3.4.11.2" evidence="4"/>
<dbReference type="PANTHER" id="PTHR11533">
    <property type="entry name" value="PROTEASE M1 ZINC METALLOPROTEASE"/>
    <property type="match status" value="1"/>
</dbReference>
<dbReference type="GO" id="GO:0043171">
    <property type="term" value="P:peptide catabolic process"/>
    <property type="evidence" value="ECO:0007669"/>
    <property type="project" value="TreeGrafter"/>
</dbReference>
<dbReference type="KEGG" id="knv:Pan216_55130"/>
<dbReference type="Gene3D" id="2.60.40.1730">
    <property type="entry name" value="tricorn interacting facor f3 domain"/>
    <property type="match status" value="1"/>
</dbReference>
<keyword evidence="10" id="KW-0862">Zinc</keyword>
<dbReference type="Pfam" id="PF17900">
    <property type="entry name" value="Peptidase_M1_N"/>
    <property type="match status" value="1"/>
</dbReference>
<dbReference type="Gene3D" id="1.25.10.10">
    <property type="entry name" value="Leucine-rich Repeat Variant"/>
    <property type="match status" value="2"/>
</dbReference>
<dbReference type="Proteomes" id="UP000317093">
    <property type="component" value="Chromosome"/>
</dbReference>
<dbReference type="SUPFAM" id="SSF63737">
    <property type="entry name" value="Leukotriene A4 hydrolase N-terminal domain"/>
    <property type="match status" value="1"/>
</dbReference>
<dbReference type="SUPFAM" id="SSF55486">
    <property type="entry name" value="Metalloproteases ('zincins'), catalytic domain"/>
    <property type="match status" value="1"/>
</dbReference>
<dbReference type="Pfam" id="PF03130">
    <property type="entry name" value="HEAT_PBS"/>
    <property type="match status" value="1"/>
</dbReference>
<keyword evidence="7" id="KW-0645">Protease</keyword>
<evidence type="ECO:0000313" key="15">
    <source>
        <dbReference type="EMBL" id="QDU64622.1"/>
    </source>
</evidence>
<evidence type="ECO:0000256" key="4">
    <source>
        <dbReference type="ARBA" id="ARBA00012564"/>
    </source>
</evidence>
<evidence type="ECO:0000256" key="1">
    <source>
        <dbReference type="ARBA" id="ARBA00000098"/>
    </source>
</evidence>
<feature type="coiled-coil region" evidence="12">
    <location>
        <begin position="823"/>
        <end position="850"/>
    </location>
</feature>
<keyword evidence="16" id="KW-1185">Reference proteome</keyword>
<keyword evidence="8" id="KW-0479">Metal-binding</keyword>
<dbReference type="InterPro" id="IPR042097">
    <property type="entry name" value="Aminopeptidase_N-like_N_sf"/>
</dbReference>
<dbReference type="InterPro" id="IPR050344">
    <property type="entry name" value="Peptidase_M1_aminopeptidases"/>
</dbReference>
<dbReference type="GO" id="GO:0008270">
    <property type="term" value="F:zinc ion binding"/>
    <property type="evidence" value="ECO:0007669"/>
    <property type="project" value="InterPro"/>
</dbReference>
<evidence type="ECO:0000256" key="9">
    <source>
        <dbReference type="ARBA" id="ARBA00022801"/>
    </source>
</evidence>
<dbReference type="InterPro" id="IPR027268">
    <property type="entry name" value="Peptidase_M4/M1_CTD_sf"/>
</dbReference>
<dbReference type="InterPro" id="IPR016024">
    <property type="entry name" value="ARM-type_fold"/>
</dbReference>
<comment type="cofactor">
    <cofactor evidence="2">
        <name>Zn(2+)</name>
        <dbReference type="ChEBI" id="CHEBI:29105"/>
    </cofactor>
</comment>
<dbReference type="AlphaFoldDB" id="A0A518BCA9"/>
<dbReference type="GO" id="GO:0016285">
    <property type="term" value="F:alanyl aminopeptidase activity"/>
    <property type="evidence" value="ECO:0007669"/>
    <property type="project" value="UniProtKB-EC"/>
</dbReference>
<keyword evidence="11" id="KW-0482">Metalloprotease</keyword>
<dbReference type="InterPro" id="IPR001930">
    <property type="entry name" value="Peptidase_M1"/>
</dbReference>
<dbReference type="Pfam" id="PF13646">
    <property type="entry name" value="HEAT_2"/>
    <property type="match status" value="2"/>
</dbReference>
<gene>
    <name evidence="15" type="primary">pepN_2</name>
    <name evidence="15" type="ORF">Pan216_55130</name>
</gene>
<dbReference type="PRINTS" id="PR00756">
    <property type="entry name" value="ALADIPTASE"/>
</dbReference>
<protein>
    <recommendedName>
        <fullName evidence="5">Aminopeptidase N</fullName>
        <ecNumber evidence="4">3.4.11.2</ecNumber>
    </recommendedName>
</protein>
<accession>A0A518BCA9</accession>
<evidence type="ECO:0000256" key="5">
    <source>
        <dbReference type="ARBA" id="ARBA00015611"/>
    </source>
</evidence>
<dbReference type="Gene3D" id="1.10.390.10">
    <property type="entry name" value="Neutral Protease Domain 2"/>
    <property type="match status" value="1"/>
</dbReference>
<evidence type="ECO:0000313" key="16">
    <source>
        <dbReference type="Proteomes" id="UP000317093"/>
    </source>
</evidence>